<dbReference type="Proteomes" id="UP001264156">
    <property type="component" value="Unassembled WGS sequence"/>
</dbReference>
<reference evidence="2" key="1">
    <citation type="submission" date="2023-07" db="EMBL/GenBank/DDBJ databases">
        <title>Glyphosate-induced phosphonatase operons in soil bacteria of genus Achromobacter.</title>
        <authorList>
            <person name="Epiktetov D.O."/>
            <person name="Sviridov A.V."/>
            <person name="Tarlachkov S.V."/>
            <person name="Shushkova T.V."/>
            <person name="Toropygin I.Y."/>
            <person name="Leontievsky A."/>
        </authorList>
    </citation>
    <scope>NUCLEOTIDE SEQUENCE [LARGE SCALE GENOMIC DNA]</scope>
    <source>
        <strain evidence="2">Kg 16</strain>
    </source>
</reference>
<keyword evidence="2" id="KW-1185">Reference proteome</keyword>
<evidence type="ECO:0000313" key="2">
    <source>
        <dbReference type="Proteomes" id="UP001264156"/>
    </source>
</evidence>
<protein>
    <submittedName>
        <fullName evidence="1">Uncharacterized protein</fullName>
    </submittedName>
</protein>
<name>A0ABU2D8Y9_ACHAE</name>
<dbReference type="RefSeq" id="WP_310531402.1">
    <property type="nucleotide sequence ID" value="NZ_JAVKVN010000002.1"/>
</dbReference>
<evidence type="ECO:0000313" key="1">
    <source>
        <dbReference type="EMBL" id="MDR7944569.1"/>
    </source>
</evidence>
<organism evidence="1 2">
    <name type="scientific">Achromobacter aegrifaciens</name>
    <dbReference type="NCBI Taxonomy" id="1287736"/>
    <lineage>
        <taxon>Bacteria</taxon>
        <taxon>Pseudomonadati</taxon>
        <taxon>Pseudomonadota</taxon>
        <taxon>Betaproteobacteria</taxon>
        <taxon>Burkholderiales</taxon>
        <taxon>Alcaligenaceae</taxon>
        <taxon>Achromobacter</taxon>
    </lineage>
</organism>
<accession>A0ABU2D8Y9</accession>
<sequence length="94" mass="10589">MAVVPLEIWDQNGVPLFKFGTRVARQFGYFDTTTGNGSRFVDVLTQQNSWFVCSPRFGGTEWPAITRNGGTISWEIVGNPNNDVVRVRVYYGIL</sequence>
<dbReference type="EMBL" id="JAVKVN010000002">
    <property type="protein sequence ID" value="MDR7944569.1"/>
    <property type="molecule type" value="Genomic_DNA"/>
</dbReference>
<comment type="caution">
    <text evidence="1">The sequence shown here is derived from an EMBL/GenBank/DDBJ whole genome shotgun (WGS) entry which is preliminary data.</text>
</comment>
<gene>
    <name evidence="1" type="ORF">RIU57_05645</name>
</gene>
<proteinExistence type="predicted"/>